<dbReference type="AlphaFoldDB" id="A0A8H4QV67"/>
<evidence type="ECO:0000256" key="2">
    <source>
        <dbReference type="ARBA" id="ARBA00023163"/>
    </source>
</evidence>
<keyword evidence="1 3" id="KW-0238">DNA-binding</keyword>
<dbReference type="PROSITE" id="PS50118">
    <property type="entry name" value="HMG_BOX_2"/>
    <property type="match status" value="1"/>
</dbReference>
<dbReference type="GO" id="GO:0001228">
    <property type="term" value="F:DNA-binding transcription activator activity, RNA polymerase II-specific"/>
    <property type="evidence" value="ECO:0007669"/>
    <property type="project" value="TreeGrafter"/>
</dbReference>
<feature type="compositionally biased region" description="Polar residues" evidence="4">
    <location>
        <begin position="194"/>
        <end position="209"/>
    </location>
</feature>
<feature type="compositionally biased region" description="Basic residues" evidence="4">
    <location>
        <begin position="135"/>
        <end position="151"/>
    </location>
</feature>
<dbReference type="GO" id="GO:0030154">
    <property type="term" value="P:cell differentiation"/>
    <property type="evidence" value="ECO:0007669"/>
    <property type="project" value="TreeGrafter"/>
</dbReference>
<proteinExistence type="predicted"/>
<evidence type="ECO:0000256" key="1">
    <source>
        <dbReference type="ARBA" id="ARBA00023125"/>
    </source>
</evidence>
<dbReference type="PANTHER" id="PTHR10270">
    <property type="entry name" value="SOX TRANSCRIPTION FACTOR"/>
    <property type="match status" value="1"/>
</dbReference>
<gene>
    <name evidence="6" type="ORF">D9613_008952</name>
</gene>
<dbReference type="CDD" id="cd01389">
    <property type="entry name" value="HMG-box_ROX1-like"/>
    <property type="match status" value="1"/>
</dbReference>
<evidence type="ECO:0000256" key="4">
    <source>
        <dbReference type="SAM" id="MobiDB-lite"/>
    </source>
</evidence>
<keyword evidence="7" id="KW-1185">Reference proteome</keyword>
<evidence type="ECO:0000256" key="3">
    <source>
        <dbReference type="PROSITE-ProRule" id="PRU00267"/>
    </source>
</evidence>
<dbReference type="InterPro" id="IPR009071">
    <property type="entry name" value="HMG_box_dom"/>
</dbReference>
<dbReference type="Proteomes" id="UP000521872">
    <property type="component" value="Unassembled WGS sequence"/>
</dbReference>
<accession>A0A8H4QV67</accession>
<feature type="region of interest" description="Disordered" evidence="4">
    <location>
        <begin position="183"/>
        <end position="209"/>
    </location>
</feature>
<name>A0A8H4QV67_9AGAR</name>
<sequence>MHRSRVHALKVRRVEGRGSLSSPQSLPPAIIILSKLSKVTPLLHRTTYIMSMSSTSTTAQSQEHIPRPPNCWLLYLSDKSREEQYAGLGGKQMTPAIGKRWRKESKEVKKVYKRLAEEAKAQHKLRYPDWSFKPAKSKKSSSKKGKKKSKRSPTPPPSPHPLSFWSELTQSFSPHDHYGLKYNGNELGPDSIELTESPSAWQRLTTDSL</sequence>
<dbReference type="SUPFAM" id="SSF47095">
    <property type="entry name" value="HMG-box"/>
    <property type="match status" value="1"/>
</dbReference>
<dbReference type="InterPro" id="IPR050140">
    <property type="entry name" value="SRY-related_HMG-box_TF-like"/>
</dbReference>
<dbReference type="GO" id="GO:0005634">
    <property type="term" value="C:nucleus"/>
    <property type="evidence" value="ECO:0007669"/>
    <property type="project" value="UniProtKB-UniRule"/>
</dbReference>
<dbReference type="EMBL" id="JAACJL010000031">
    <property type="protein sequence ID" value="KAF4616942.1"/>
    <property type="molecule type" value="Genomic_DNA"/>
</dbReference>
<feature type="DNA-binding region" description="HMG box" evidence="3">
    <location>
        <begin position="65"/>
        <end position="131"/>
    </location>
</feature>
<dbReference type="InterPro" id="IPR036910">
    <property type="entry name" value="HMG_box_dom_sf"/>
</dbReference>
<dbReference type="Pfam" id="PF00505">
    <property type="entry name" value="HMG_box"/>
    <property type="match status" value="1"/>
</dbReference>
<evidence type="ECO:0000313" key="7">
    <source>
        <dbReference type="Proteomes" id="UP000521872"/>
    </source>
</evidence>
<protein>
    <recommendedName>
        <fullName evidence="5">HMG box domain-containing protein</fullName>
    </recommendedName>
</protein>
<keyword evidence="2" id="KW-0804">Transcription</keyword>
<evidence type="ECO:0000313" key="6">
    <source>
        <dbReference type="EMBL" id="KAF4616942.1"/>
    </source>
</evidence>
<evidence type="ECO:0000259" key="5">
    <source>
        <dbReference type="PROSITE" id="PS50118"/>
    </source>
</evidence>
<comment type="caution">
    <text evidence="6">The sequence shown here is derived from an EMBL/GenBank/DDBJ whole genome shotgun (WGS) entry which is preliminary data.</text>
</comment>
<reference evidence="6 7" key="1">
    <citation type="submission" date="2019-12" db="EMBL/GenBank/DDBJ databases">
        <authorList>
            <person name="Floudas D."/>
            <person name="Bentzer J."/>
            <person name="Ahren D."/>
            <person name="Johansson T."/>
            <person name="Persson P."/>
            <person name="Tunlid A."/>
        </authorList>
    </citation>
    <scope>NUCLEOTIDE SEQUENCE [LARGE SCALE GENOMIC DNA]</scope>
    <source>
        <strain evidence="6 7">CBS 102.39</strain>
    </source>
</reference>
<dbReference type="PANTHER" id="PTHR10270:SF161">
    <property type="entry name" value="SEX-DETERMINING REGION Y PROTEIN"/>
    <property type="match status" value="1"/>
</dbReference>
<feature type="domain" description="HMG box" evidence="5">
    <location>
        <begin position="65"/>
        <end position="131"/>
    </location>
</feature>
<feature type="region of interest" description="Disordered" evidence="4">
    <location>
        <begin position="132"/>
        <end position="166"/>
    </location>
</feature>
<keyword evidence="3" id="KW-0539">Nucleus</keyword>
<dbReference type="SMART" id="SM00398">
    <property type="entry name" value="HMG"/>
    <property type="match status" value="1"/>
</dbReference>
<dbReference type="GO" id="GO:0000978">
    <property type="term" value="F:RNA polymerase II cis-regulatory region sequence-specific DNA binding"/>
    <property type="evidence" value="ECO:0007669"/>
    <property type="project" value="TreeGrafter"/>
</dbReference>
<organism evidence="6 7">
    <name type="scientific">Agrocybe pediades</name>
    <dbReference type="NCBI Taxonomy" id="84607"/>
    <lineage>
        <taxon>Eukaryota</taxon>
        <taxon>Fungi</taxon>
        <taxon>Dikarya</taxon>
        <taxon>Basidiomycota</taxon>
        <taxon>Agaricomycotina</taxon>
        <taxon>Agaricomycetes</taxon>
        <taxon>Agaricomycetidae</taxon>
        <taxon>Agaricales</taxon>
        <taxon>Agaricineae</taxon>
        <taxon>Strophariaceae</taxon>
        <taxon>Agrocybe</taxon>
    </lineage>
</organism>
<dbReference type="Gene3D" id="1.10.30.10">
    <property type="entry name" value="High mobility group box domain"/>
    <property type="match status" value="1"/>
</dbReference>